<protein>
    <submittedName>
        <fullName evidence="1">Uncharacterized protein</fullName>
    </submittedName>
</protein>
<dbReference type="InParanoid" id="E3M9Q5"/>
<gene>
    <name evidence="1" type="ORF">CRE_14718</name>
</gene>
<organism evidence="2">
    <name type="scientific">Caenorhabditis remanei</name>
    <name type="common">Caenorhabditis vulgaris</name>
    <dbReference type="NCBI Taxonomy" id="31234"/>
    <lineage>
        <taxon>Eukaryota</taxon>
        <taxon>Metazoa</taxon>
        <taxon>Ecdysozoa</taxon>
        <taxon>Nematoda</taxon>
        <taxon>Chromadorea</taxon>
        <taxon>Rhabditida</taxon>
        <taxon>Rhabditina</taxon>
        <taxon>Rhabditomorpha</taxon>
        <taxon>Rhabditoidea</taxon>
        <taxon>Rhabditidae</taxon>
        <taxon>Peloderinae</taxon>
        <taxon>Caenorhabditis</taxon>
    </lineage>
</organism>
<dbReference type="Proteomes" id="UP000008281">
    <property type="component" value="Unassembled WGS sequence"/>
</dbReference>
<accession>E3M9Q5</accession>
<reference evidence="1" key="1">
    <citation type="submission" date="2007-07" db="EMBL/GenBank/DDBJ databases">
        <title>PCAP assembly of the Caenorhabditis remanei genome.</title>
        <authorList>
            <consortium name="The Caenorhabditis remanei Sequencing Consortium"/>
            <person name="Wilson R.K."/>
        </authorList>
    </citation>
    <scope>NUCLEOTIDE SEQUENCE [LARGE SCALE GENOMIC DNA]</scope>
    <source>
        <strain evidence="1">PB4641</strain>
    </source>
</reference>
<sequence>MKLKKVTLFKILDKCKATTREALECSGIKMKKKELNKTPPNCTATRDCIPIGALSAYLINRWNVKNVFCMLNGRTKCE</sequence>
<dbReference type="EMBL" id="DS268430">
    <property type="protein sequence ID" value="EFO96360.1"/>
    <property type="molecule type" value="Genomic_DNA"/>
</dbReference>
<dbReference type="HOGENOM" id="CLU_2624373_0_0_1"/>
<evidence type="ECO:0000313" key="1">
    <source>
        <dbReference type="EMBL" id="EFO96360.1"/>
    </source>
</evidence>
<proteinExistence type="predicted"/>
<dbReference type="AlphaFoldDB" id="E3M9Q5"/>
<evidence type="ECO:0000313" key="2">
    <source>
        <dbReference type="Proteomes" id="UP000008281"/>
    </source>
</evidence>
<keyword evidence="2" id="KW-1185">Reference proteome</keyword>
<name>E3M9Q5_CAERE</name>